<feature type="transmembrane region" description="Helical" evidence="11">
    <location>
        <begin position="408"/>
        <end position="427"/>
    </location>
</feature>
<accession>A0A2Z5G2T5</accession>
<evidence type="ECO:0000256" key="10">
    <source>
        <dbReference type="ARBA" id="ARBA00048682"/>
    </source>
</evidence>
<dbReference type="InterPro" id="IPR003919">
    <property type="entry name" value="Cell_synth_A"/>
</dbReference>
<dbReference type="GO" id="GO:0035438">
    <property type="term" value="F:cyclic-di-GMP binding"/>
    <property type="evidence" value="ECO:0007669"/>
    <property type="project" value="InterPro"/>
</dbReference>
<dbReference type="SUPFAM" id="SSF53448">
    <property type="entry name" value="Nucleotide-diphospho-sugar transferases"/>
    <property type="match status" value="1"/>
</dbReference>
<dbReference type="Gene3D" id="2.40.10.220">
    <property type="entry name" value="predicted glycosyltransferase like domains"/>
    <property type="match status" value="1"/>
</dbReference>
<dbReference type="GO" id="GO:0005886">
    <property type="term" value="C:plasma membrane"/>
    <property type="evidence" value="ECO:0007669"/>
    <property type="project" value="UniProtKB-SubCell"/>
</dbReference>
<dbReference type="GO" id="GO:0006011">
    <property type="term" value="P:UDP-alpha-D-glucose metabolic process"/>
    <property type="evidence" value="ECO:0007669"/>
    <property type="project" value="InterPro"/>
</dbReference>
<keyword evidence="11" id="KW-0973">c-di-GMP</keyword>
<dbReference type="GO" id="GO:0016760">
    <property type="term" value="F:cellulose synthase (UDP-forming) activity"/>
    <property type="evidence" value="ECO:0007669"/>
    <property type="project" value="UniProtKB-EC"/>
</dbReference>
<feature type="transmembrane region" description="Helical" evidence="11">
    <location>
        <begin position="42"/>
        <end position="60"/>
    </location>
</feature>
<dbReference type="Pfam" id="PF03170">
    <property type="entry name" value="BcsB"/>
    <property type="match status" value="1"/>
</dbReference>
<dbReference type="Proteomes" id="UP000253606">
    <property type="component" value="Chromosome"/>
</dbReference>
<dbReference type="UniPathway" id="UPA00694"/>
<dbReference type="Gene3D" id="2.60.120.260">
    <property type="entry name" value="Galactose-binding domain-like"/>
    <property type="match status" value="2"/>
</dbReference>
<feature type="transmembrane region" description="Helical" evidence="11">
    <location>
        <begin position="81"/>
        <end position="102"/>
    </location>
</feature>
<keyword evidence="2 11" id="KW-1003">Cell membrane</keyword>
<dbReference type="PRINTS" id="PR01439">
    <property type="entry name" value="CELLSNTHASEA"/>
</dbReference>
<feature type="transmembrane region" description="Helical" evidence="11">
    <location>
        <begin position="1388"/>
        <end position="1411"/>
    </location>
</feature>
<reference evidence="14 15" key="1">
    <citation type="journal article" date="2018" name="Front. Microbiol.">
        <title>Hydrolytic Capabilities as a Key to Environmental Success: Chitinolytic and Cellulolytic Acidobacteria From Acidic Sub-arctic Soils and Boreal Peatlands.</title>
        <authorList>
            <person name="Belova S.E."/>
            <person name="Ravin N.V."/>
            <person name="Pankratov T.A."/>
            <person name="Rakitin A.L."/>
            <person name="Ivanova A.A."/>
            <person name="Beletsky A.V."/>
            <person name="Mardanov A.V."/>
            <person name="Sinninghe Damste J.S."/>
            <person name="Dedysh S.N."/>
        </authorList>
    </citation>
    <scope>NUCLEOTIDE SEQUENCE [LARGE SCALE GENOMIC DNA]</scope>
    <source>
        <strain evidence="14 15">SBC82</strain>
    </source>
</reference>
<sequence>MILLTILLAASLPMSWQQQAAFAAVLVGAGMLLSRFSRGRHAVYLLVLLSASATARYAWWRIGALIHYFASPWTHIDPWNAAAMLLLIGAEMYSFAILYLGFVQTIAPLRRPPVLLPEDLAEWPTVDIMVPTYNEPLDVVRYTVLAAQEIDWPREKIEVYLLDDGNREEFRAFAEAAGVRYIARVEHNHAKAGNINHALAKSSGELIAIFDSDHIPTRSFLQVTAGWFLRDRKLGMLQTPHHFYSPDPFERNLGHFRQIPNEGELFYGIIQDTNDLWNATFFCGSCAVLRRAALDEVHGIAHETVTEDAHTSFRMHKAGWNTAYINLVQSAGLATESIGDHIKQRVRWARGMAQILRIDNPLFARGLKLPQRLCYFNAMAHFFYALPRLIFLTSPICYLVFGKLNIPGYWLTILVFALPHLAMATITNSRIQGEKRHSFWNEIYETVLSPYILLPTMLALISPKLGKFNVTAKGQSKQDDSFDHTMAAPFLVLLSLNVLAVAMAVPRLLYWDPGHRGTIAMNLFWTCFNIAVLGVTLSVCWESKQRRTAVRITTPVPVHLECAGRSCLAVTEDISVGGAAVLAKGEWSVGDEVRISFPEEDDQSPLTAHVVLVSATGISLEFDSKTIEDQRLITRVIYSRADRWLNWSDVRARDNPVRSLYQVALSSLGGFGKMLRLSSGGGDKNELREPAFSRNIAMLVLLISMLLLAYWKVNAEPLPSANSQHARTTFSHPSEVANFQFSLGSLAGRDGILLNHNHPSQTIAVDLPATALVESGELRLKYGLPEGSKGGLTTFDILLNELPLASITPTMQDVANRGGEVEIPLPADQLIRENRITIRLASGGDGACGEVAAAGGAPIRIDPETRISLEARRLATADDLSLLPEPFLEKSVSVPLSLPFVFAEAPELVTLEAAGVLASWAGSEVYNSASKFPAQMASIPAGNAVVLLVGDQRIVGLSTPPASRASVSVVSNPVDPLAKLLVLHADSPASLLELVQALVLGQIALSGQSASVGGVVLPGRRAPNDAPRWIHADRVMLSQLAGTEHIQVEGSNPLNFYLHFAPDFNFGNRKDMYLHLTYSTGSQRLDRLGPRSNIEVRLNGNPADSVPLTEGAAGAVNIPLGDLPAAVFANTMQIQFYAVPRSNNACGDIHFSATVADNSFLDMGGAAHLAFLPDLLLFANAGFPFTRFADLSETAVLLPASPSVSEITLYLDLMGHFGAQTGLSALRVQVGSIGNEIESSNKDLLVLGTFEDLAAMHQSLLHPPLRLYGGSWSLSIRARIAQKVESWLHPGAASLFNLEDNAHPDGVIEGIRSPYSGERSIVFILGKDDAALDPMTSELMAQLPHDSIHGNVSIWEGASFGSYLLVAPGYAVGDSSPLERLRLLLPQYPLTVALALLLLCSLFAIWIQIWIGHRVWSRLVFQADESGLGDSRARAD</sequence>
<evidence type="ECO:0000259" key="13">
    <source>
        <dbReference type="Pfam" id="PF07238"/>
    </source>
</evidence>
<dbReference type="Pfam" id="PF07238">
    <property type="entry name" value="PilZ"/>
    <property type="match status" value="1"/>
</dbReference>
<comment type="function">
    <text evidence="11">Catalytic subunit of cellulose synthase. It polymerizes uridine 5'-diphosphate glucose to cellulose.</text>
</comment>
<evidence type="ECO:0000256" key="6">
    <source>
        <dbReference type="ARBA" id="ARBA00022692"/>
    </source>
</evidence>
<comment type="catalytic activity">
    <reaction evidence="10 11">
        <text>[(1-&gt;4)-beta-D-glucosyl](n) + UDP-alpha-D-glucose = [(1-&gt;4)-beta-D-glucosyl](n+1) + UDP + H(+)</text>
        <dbReference type="Rhea" id="RHEA:19929"/>
        <dbReference type="Rhea" id="RHEA-COMP:10033"/>
        <dbReference type="Rhea" id="RHEA-COMP:10034"/>
        <dbReference type="ChEBI" id="CHEBI:15378"/>
        <dbReference type="ChEBI" id="CHEBI:18246"/>
        <dbReference type="ChEBI" id="CHEBI:58223"/>
        <dbReference type="ChEBI" id="CHEBI:58885"/>
        <dbReference type="EC" id="2.4.1.12"/>
    </reaction>
</comment>
<keyword evidence="5 11" id="KW-0808">Transferase</keyword>
<evidence type="ECO:0000256" key="7">
    <source>
        <dbReference type="ARBA" id="ARBA00022916"/>
    </source>
</evidence>
<keyword evidence="7 11" id="KW-0135">Cellulose biosynthesis</keyword>
<dbReference type="InterPro" id="IPR029044">
    <property type="entry name" value="Nucleotide-diphossugar_trans"/>
</dbReference>
<feature type="transmembrane region" description="Helical" evidence="11">
    <location>
        <begin position="487"/>
        <end position="511"/>
    </location>
</feature>
<dbReference type="CDD" id="cd06421">
    <property type="entry name" value="CESA_CelA_like"/>
    <property type="match status" value="1"/>
</dbReference>
<evidence type="ECO:0000313" key="14">
    <source>
        <dbReference type="EMBL" id="AXC12945.1"/>
    </source>
</evidence>
<comment type="pathway">
    <text evidence="11">Glycan metabolism; bacterial cellulose biosynthesis.</text>
</comment>
<evidence type="ECO:0000256" key="5">
    <source>
        <dbReference type="ARBA" id="ARBA00022679"/>
    </source>
</evidence>
<dbReference type="SUPFAM" id="SSF141371">
    <property type="entry name" value="PilZ domain-like"/>
    <property type="match status" value="1"/>
</dbReference>
<evidence type="ECO:0000256" key="1">
    <source>
        <dbReference type="ARBA" id="ARBA00004429"/>
    </source>
</evidence>
<evidence type="ECO:0000259" key="12">
    <source>
        <dbReference type="Pfam" id="PF00535"/>
    </source>
</evidence>
<keyword evidence="9 11" id="KW-0472">Membrane</keyword>
<feature type="domain" description="Glycosyltransferase 2-like" evidence="12">
    <location>
        <begin position="128"/>
        <end position="296"/>
    </location>
</feature>
<organism evidence="14 15">
    <name type="scientific">Acidisarcina polymorpha</name>
    <dbReference type="NCBI Taxonomy" id="2211140"/>
    <lineage>
        <taxon>Bacteria</taxon>
        <taxon>Pseudomonadati</taxon>
        <taxon>Acidobacteriota</taxon>
        <taxon>Terriglobia</taxon>
        <taxon>Terriglobales</taxon>
        <taxon>Acidobacteriaceae</taxon>
        <taxon>Acidisarcina</taxon>
    </lineage>
</organism>
<feature type="transmembrane region" description="Helical" evidence="11">
    <location>
        <begin position="696"/>
        <end position="713"/>
    </location>
</feature>
<keyword evidence="15" id="KW-1185">Reference proteome</keyword>
<dbReference type="PANTHER" id="PTHR43867">
    <property type="entry name" value="CELLULOSE SYNTHASE CATALYTIC SUBUNIT A [UDP-FORMING]"/>
    <property type="match status" value="1"/>
</dbReference>
<keyword evidence="3 11" id="KW-0997">Cell inner membrane</keyword>
<evidence type="ECO:0000256" key="3">
    <source>
        <dbReference type="ARBA" id="ARBA00022519"/>
    </source>
</evidence>
<proteinExistence type="predicted"/>
<evidence type="ECO:0000256" key="9">
    <source>
        <dbReference type="ARBA" id="ARBA00023136"/>
    </source>
</evidence>
<dbReference type="InterPro" id="IPR009875">
    <property type="entry name" value="PilZ_domain"/>
</dbReference>
<keyword evidence="6 11" id="KW-0812">Transmembrane</keyword>
<evidence type="ECO:0000256" key="8">
    <source>
        <dbReference type="ARBA" id="ARBA00022989"/>
    </source>
</evidence>
<dbReference type="PANTHER" id="PTHR43867:SF2">
    <property type="entry name" value="CELLULOSE SYNTHASE CATALYTIC SUBUNIT A [UDP-FORMING]"/>
    <property type="match status" value="1"/>
</dbReference>
<comment type="subcellular location">
    <subcellularLocation>
        <location evidence="1">Cell inner membrane</location>
        <topology evidence="1">Multi-pass membrane protein</topology>
    </subcellularLocation>
</comment>
<gene>
    <name evidence="14" type="ORF">ACPOL_3662</name>
</gene>
<evidence type="ECO:0000256" key="4">
    <source>
        <dbReference type="ARBA" id="ARBA00022676"/>
    </source>
</evidence>
<dbReference type="InterPro" id="IPR050321">
    <property type="entry name" value="Glycosyltr_2/OpgH_subfam"/>
</dbReference>
<keyword evidence="4 11" id="KW-0328">Glycosyltransferase</keyword>
<evidence type="ECO:0000256" key="2">
    <source>
        <dbReference type="ARBA" id="ARBA00022475"/>
    </source>
</evidence>
<feature type="domain" description="PilZ" evidence="13">
    <location>
        <begin position="545"/>
        <end position="638"/>
    </location>
</feature>
<dbReference type="Pfam" id="PF00535">
    <property type="entry name" value="Glycos_transf_2"/>
    <property type="match status" value="1"/>
</dbReference>
<feature type="transmembrane region" description="Helical" evidence="11">
    <location>
        <begin position="382"/>
        <end position="401"/>
    </location>
</feature>
<comment type="cofactor">
    <cofactor evidence="11">
        <name>Mg(2+)</name>
        <dbReference type="ChEBI" id="CHEBI:18420"/>
    </cofactor>
</comment>
<dbReference type="InterPro" id="IPR018513">
    <property type="entry name" value="Cell_synthase_bac"/>
</dbReference>
<dbReference type="GO" id="GO:0030244">
    <property type="term" value="P:cellulose biosynthetic process"/>
    <property type="evidence" value="ECO:0007669"/>
    <property type="project" value="UniProtKB-KW"/>
</dbReference>
<evidence type="ECO:0000313" key="15">
    <source>
        <dbReference type="Proteomes" id="UP000253606"/>
    </source>
</evidence>
<dbReference type="Gene3D" id="3.90.550.10">
    <property type="entry name" value="Spore Coat Polysaccharide Biosynthesis Protein SpsA, Chain A"/>
    <property type="match status" value="1"/>
</dbReference>
<dbReference type="InterPro" id="IPR001173">
    <property type="entry name" value="Glyco_trans_2-like"/>
</dbReference>
<protein>
    <recommendedName>
        <fullName evidence="11">Cellulose synthase catalytic subunit [UDP-forming]</fullName>
        <ecNumber evidence="11">2.4.1.12</ecNumber>
    </recommendedName>
</protein>
<dbReference type="KEGG" id="abas:ACPOL_3662"/>
<dbReference type="EC" id="2.4.1.12" evidence="11"/>
<keyword evidence="8 11" id="KW-1133">Transmembrane helix</keyword>
<dbReference type="EMBL" id="CP030840">
    <property type="protein sequence ID" value="AXC12945.1"/>
    <property type="molecule type" value="Genomic_DNA"/>
</dbReference>
<evidence type="ECO:0000256" key="11">
    <source>
        <dbReference type="RuleBase" id="RU365020"/>
    </source>
</evidence>
<dbReference type="NCBIfam" id="TIGR03030">
    <property type="entry name" value="CelA"/>
    <property type="match status" value="1"/>
</dbReference>
<name>A0A2Z5G2T5_9BACT</name>
<feature type="transmembrane region" description="Helical" evidence="11">
    <location>
        <begin position="523"/>
        <end position="541"/>
    </location>
</feature>